<accession>A0AA48K879</accession>
<evidence type="ECO:0000313" key="2">
    <source>
        <dbReference type="Proteomes" id="UP001238179"/>
    </source>
</evidence>
<dbReference type="AlphaFoldDB" id="A0AA48K879"/>
<proteinExistence type="predicted"/>
<dbReference type="KEGG" id="msil:METEAL_10290"/>
<evidence type="ECO:0000313" key="1">
    <source>
        <dbReference type="EMBL" id="BDU71855.1"/>
    </source>
</evidence>
<dbReference type="Proteomes" id="UP001238179">
    <property type="component" value="Chromosome"/>
</dbReference>
<protein>
    <submittedName>
        <fullName evidence="1">Uncharacterized protein</fullName>
    </submittedName>
</protein>
<reference evidence="2" key="1">
    <citation type="journal article" date="2023" name="Int. J. Syst. Evol. Microbiol.">
        <title>Mesoterricola silvestris gen. nov., sp. nov., Mesoterricola sediminis sp. nov., Geothrix oryzae sp. nov., Geothrix edaphica sp. nov., Geothrix rubra sp. nov., and Geothrix limicola sp. nov., six novel members of Acidobacteriota isolated from soils.</title>
        <authorList>
            <person name="Itoh H."/>
            <person name="Sugisawa Y."/>
            <person name="Mise K."/>
            <person name="Xu Z."/>
            <person name="Kuniyasu M."/>
            <person name="Ushijima N."/>
            <person name="Kawano K."/>
            <person name="Kobayashi E."/>
            <person name="Shiratori Y."/>
            <person name="Masuda Y."/>
            <person name="Senoo K."/>
        </authorList>
    </citation>
    <scope>NUCLEOTIDE SEQUENCE [LARGE SCALE GENOMIC DNA]</scope>
    <source>
        <strain evidence="2">W79</strain>
    </source>
</reference>
<dbReference type="RefSeq" id="WP_316414757.1">
    <property type="nucleotide sequence ID" value="NZ_AP027080.1"/>
</dbReference>
<organism evidence="1 2">
    <name type="scientific">Mesoterricola silvestris</name>
    <dbReference type="NCBI Taxonomy" id="2927979"/>
    <lineage>
        <taxon>Bacteria</taxon>
        <taxon>Pseudomonadati</taxon>
        <taxon>Acidobacteriota</taxon>
        <taxon>Holophagae</taxon>
        <taxon>Holophagales</taxon>
        <taxon>Holophagaceae</taxon>
        <taxon>Mesoterricola</taxon>
    </lineage>
</organism>
<sequence>MKVDTKSPTVAVRGRSYRVCCANCGKDLERNPDKYLEKDGTPKNAKGK</sequence>
<dbReference type="EMBL" id="AP027080">
    <property type="protein sequence ID" value="BDU71855.1"/>
    <property type="molecule type" value="Genomic_DNA"/>
</dbReference>
<keyword evidence="2" id="KW-1185">Reference proteome</keyword>
<gene>
    <name evidence="1" type="ORF">METEAL_10290</name>
</gene>
<name>A0AA48K879_9BACT</name>